<evidence type="ECO:0000313" key="4">
    <source>
        <dbReference type="Proteomes" id="UP000054097"/>
    </source>
</evidence>
<keyword evidence="1" id="KW-0863">Zinc-finger</keyword>
<name>A0A0C3BFR1_SERVB</name>
<dbReference type="InterPro" id="IPR013087">
    <property type="entry name" value="Znf_C2H2_type"/>
</dbReference>
<keyword evidence="4" id="KW-1185">Reference proteome</keyword>
<organism evidence="3 4">
    <name type="scientific">Serendipita vermifera MAFF 305830</name>
    <dbReference type="NCBI Taxonomy" id="933852"/>
    <lineage>
        <taxon>Eukaryota</taxon>
        <taxon>Fungi</taxon>
        <taxon>Dikarya</taxon>
        <taxon>Basidiomycota</taxon>
        <taxon>Agaricomycotina</taxon>
        <taxon>Agaricomycetes</taxon>
        <taxon>Sebacinales</taxon>
        <taxon>Serendipitaceae</taxon>
        <taxon>Serendipita</taxon>
    </lineage>
</organism>
<dbReference type="PROSITE" id="PS00028">
    <property type="entry name" value="ZINC_FINGER_C2H2_1"/>
    <property type="match status" value="1"/>
</dbReference>
<proteinExistence type="predicted"/>
<dbReference type="AlphaFoldDB" id="A0A0C3BFR1"/>
<keyword evidence="1" id="KW-0479">Metal-binding</keyword>
<sequence>MFHVSCSKPLVAAYVNGPTPSSLVEQPTETSHVEYYDVVPALTFTVHPEQPFDVTYEESVTTSGSSCFGSPVTPLSPNAVHAHSPSRPSPQHQYLLDNQFLGPHQEKLRVLLQHCLESAWLNDNALEPNDVPRRSILLGFLQQNAPMAAFKCQFDGCAKEFERQDRALGHIRMHLSHRPYKCNSRCGNPACVERFCCRSYLQSHLVRLKDSCKKCGKALFRQNMRRHNTSCPGKSDSS</sequence>
<dbReference type="PROSITE" id="PS50157">
    <property type="entry name" value="ZINC_FINGER_C2H2_2"/>
    <property type="match status" value="1"/>
</dbReference>
<accession>A0A0C3BFR1</accession>
<keyword evidence="1" id="KW-0862">Zinc</keyword>
<evidence type="ECO:0000259" key="2">
    <source>
        <dbReference type="PROSITE" id="PS50157"/>
    </source>
</evidence>
<dbReference type="EMBL" id="KN824285">
    <property type="protein sequence ID" value="KIM30316.1"/>
    <property type="molecule type" value="Genomic_DNA"/>
</dbReference>
<evidence type="ECO:0000256" key="1">
    <source>
        <dbReference type="PROSITE-ProRule" id="PRU00042"/>
    </source>
</evidence>
<reference evidence="4" key="2">
    <citation type="submission" date="2015-01" db="EMBL/GenBank/DDBJ databases">
        <title>Evolutionary Origins and Diversification of the Mycorrhizal Mutualists.</title>
        <authorList>
            <consortium name="DOE Joint Genome Institute"/>
            <consortium name="Mycorrhizal Genomics Consortium"/>
            <person name="Kohler A."/>
            <person name="Kuo A."/>
            <person name="Nagy L.G."/>
            <person name="Floudas D."/>
            <person name="Copeland A."/>
            <person name="Barry K.W."/>
            <person name="Cichocki N."/>
            <person name="Veneault-Fourrey C."/>
            <person name="LaButti K."/>
            <person name="Lindquist E.A."/>
            <person name="Lipzen A."/>
            <person name="Lundell T."/>
            <person name="Morin E."/>
            <person name="Murat C."/>
            <person name="Riley R."/>
            <person name="Ohm R."/>
            <person name="Sun H."/>
            <person name="Tunlid A."/>
            <person name="Henrissat B."/>
            <person name="Grigoriev I.V."/>
            <person name="Hibbett D.S."/>
            <person name="Martin F."/>
        </authorList>
    </citation>
    <scope>NUCLEOTIDE SEQUENCE [LARGE SCALE GENOMIC DNA]</scope>
    <source>
        <strain evidence="4">MAFF 305830</strain>
    </source>
</reference>
<dbReference type="OrthoDB" id="3267568at2759"/>
<dbReference type="GO" id="GO:0008270">
    <property type="term" value="F:zinc ion binding"/>
    <property type="evidence" value="ECO:0007669"/>
    <property type="project" value="UniProtKB-KW"/>
</dbReference>
<dbReference type="Gene3D" id="3.30.160.60">
    <property type="entry name" value="Classic Zinc Finger"/>
    <property type="match status" value="1"/>
</dbReference>
<dbReference type="STRING" id="933852.A0A0C3BFR1"/>
<dbReference type="SUPFAM" id="SSF57667">
    <property type="entry name" value="beta-beta-alpha zinc fingers"/>
    <property type="match status" value="1"/>
</dbReference>
<dbReference type="InterPro" id="IPR036236">
    <property type="entry name" value="Znf_C2H2_sf"/>
</dbReference>
<feature type="domain" description="C2H2-type" evidence="2">
    <location>
        <begin position="150"/>
        <end position="179"/>
    </location>
</feature>
<protein>
    <recommendedName>
        <fullName evidence="2">C2H2-type domain-containing protein</fullName>
    </recommendedName>
</protein>
<reference evidence="3 4" key="1">
    <citation type="submission" date="2014-04" db="EMBL/GenBank/DDBJ databases">
        <authorList>
            <consortium name="DOE Joint Genome Institute"/>
            <person name="Kuo A."/>
            <person name="Zuccaro A."/>
            <person name="Kohler A."/>
            <person name="Nagy L.G."/>
            <person name="Floudas D."/>
            <person name="Copeland A."/>
            <person name="Barry K.W."/>
            <person name="Cichocki N."/>
            <person name="Veneault-Fourrey C."/>
            <person name="LaButti K."/>
            <person name="Lindquist E.A."/>
            <person name="Lipzen A."/>
            <person name="Lundell T."/>
            <person name="Morin E."/>
            <person name="Murat C."/>
            <person name="Sun H."/>
            <person name="Tunlid A."/>
            <person name="Henrissat B."/>
            <person name="Grigoriev I.V."/>
            <person name="Hibbett D.S."/>
            <person name="Martin F."/>
            <person name="Nordberg H.P."/>
            <person name="Cantor M.N."/>
            <person name="Hua S.X."/>
        </authorList>
    </citation>
    <scope>NUCLEOTIDE SEQUENCE [LARGE SCALE GENOMIC DNA]</scope>
    <source>
        <strain evidence="3 4">MAFF 305830</strain>
    </source>
</reference>
<dbReference type="Proteomes" id="UP000054097">
    <property type="component" value="Unassembled WGS sequence"/>
</dbReference>
<gene>
    <name evidence="3" type="ORF">M408DRAFT_296762</name>
</gene>
<evidence type="ECO:0000313" key="3">
    <source>
        <dbReference type="EMBL" id="KIM30316.1"/>
    </source>
</evidence>
<dbReference type="HOGENOM" id="CLU_1166456_0_0_1"/>